<dbReference type="InterPro" id="IPR036514">
    <property type="entry name" value="SGNH_hydro_sf"/>
</dbReference>
<accession>A0A7M2WVJ5</accession>
<dbReference type="InterPro" id="IPR013830">
    <property type="entry name" value="SGNH_hydro"/>
</dbReference>
<dbReference type="AlphaFoldDB" id="A0A7M2WVJ5"/>
<dbReference type="KEGG" id="hbs:IPV69_21945"/>
<dbReference type="InterPro" id="IPR045136">
    <property type="entry name" value="Iah1-like"/>
</dbReference>
<dbReference type="RefSeq" id="WP_206291869.1">
    <property type="nucleotide sequence ID" value="NZ_CP063458.1"/>
</dbReference>
<feature type="compositionally biased region" description="Low complexity" evidence="1">
    <location>
        <begin position="237"/>
        <end position="251"/>
    </location>
</feature>
<proteinExistence type="predicted"/>
<feature type="region of interest" description="Disordered" evidence="1">
    <location>
        <begin position="228"/>
        <end position="278"/>
    </location>
</feature>
<keyword evidence="6" id="KW-1185">Reference proteome</keyword>
<dbReference type="CDD" id="cd01834">
    <property type="entry name" value="SGNH_hydrolase_like_2"/>
    <property type="match status" value="1"/>
</dbReference>
<dbReference type="Gene3D" id="3.40.50.1110">
    <property type="entry name" value="SGNH hydrolase"/>
    <property type="match status" value="1"/>
</dbReference>
<evidence type="ECO:0000259" key="4">
    <source>
        <dbReference type="Pfam" id="PF13472"/>
    </source>
</evidence>
<feature type="domain" description="SGNH hydrolase-type esterase" evidence="4">
    <location>
        <begin position="365"/>
        <end position="531"/>
    </location>
</feature>
<feature type="signal peptide" evidence="2">
    <location>
        <begin position="1"/>
        <end position="27"/>
    </location>
</feature>
<feature type="domain" description="3-keto-alpha-glucoside-1,2-lyase/3-keto-2-hydroxy-glucal hydratase" evidence="3">
    <location>
        <begin position="35"/>
        <end position="202"/>
    </location>
</feature>
<dbReference type="GO" id="GO:0016788">
    <property type="term" value="F:hydrolase activity, acting on ester bonds"/>
    <property type="evidence" value="ECO:0007669"/>
    <property type="project" value="UniProtKB-ARBA"/>
</dbReference>
<dbReference type="SUPFAM" id="SSF52266">
    <property type="entry name" value="SGNH hydrolase"/>
    <property type="match status" value="1"/>
</dbReference>
<organism evidence="5 6">
    <name type="scientific">Humisphaera borealis</name>
    <dbReference type="NCBI Taxonomy" id="2807512"/>
    <lineage>
        <taxon>Bacteria</taxon>
        <taxon>Pseudomonadati</taxon>
        <taxon>Planctomycetota</taxon>
        <taxon>Phycisphaerae</taxon>
        <taxon>Tepidisphaerales</taxon>
        <taxon>Tepidisphaeraceae</taxon>
        <taxon>Humisphaera</taxon>
    </lineage>
</organism>
<dbReference type="Proteomes" id="UP000593765">
    <property type="component" value="Chromosome"/>
</dbReference>
<evidence type="ECO:0000313" key="6">
    <source>
        <dbReference type="Proteomes" id="UP000593765"/>
    </source>
</evidence>
<evidence type="ECO:0000256" key="1">
    <source>
        <dbReference type="SAM" id="MobiDB-lite"/>
    </source>
</evidence>
<feature type="compositionally biased region" description="Low complexity" evidence="1">
    <location>
        <begin position="258"/>
        <end position="278"/>
    </location>
</feature>
<dbReference type="PANTHER" id="PTHR14209">
    <property type="entry name" value="ISOAMYL ACETATE-HYDROLYZING ESTERASE 1"/>
    <property type="match status" value="1"/>
</dbReference>
<gene>
    <name evidence="5" type="ORF">IPV69_21945</name>
</gene>
<evidence type="ECO:0000256" key="2">
    <source>
        <dbReference type="SAM" id="SignalP"/>
    </source>
</evidence>
<dbReference type="Pfam" id="PF06439">
    <property type="entry name" value="3keto-disac_hyd"/>
    <property type="match status" value="1"/>
</dbReference>
<name>A0A7M2WVJ5_9BACT</name>
<protein>
    <submittedName>
        <fullName evidence="5">DUF1080 domain-containing protein</fullName>
    </submittedName>
</protein>
<evidence type="ECO:0000259" key="3">
    <source>
        <dbReference type="Pfam" id="PF06439"/>
    </source>
</evidence>
<dbReference type="PROSITE" id="PS51257">
    <property type="entry name" value="PROKAR_LIPOPROTEIN"/>
    <property type="match status" value="1"/>
</dbReference>
<dbReference type="EMBL" id="CP063458">
    <property type="protein sequence ID" value="QOV88861.1"/>
    <property type="molecule type" value="Genomic_DNA"/>
</dbReference>
<dbReference type="Pfam" id="PF13472">
    <property type="entry name" value="Lipase_GDSL_2"/>
    <property type="match status" value="1"/>
</dbReference>
<evidence type="ECO:0000313" key="5">
    <source>
        <dbReference type="EMBL" id="QOV88861.1"/>
    </source>
</evidence>
<reference evidence="5 6" key="1">
    <citation type="submission" date="2020-10" db="EMBL/GenBank/DDBJ databases">
        <title>Wide distribution of Phycisphaera-like planctomycetes from WD2101 soil group in peatlands and genome analysis of the first cultivated representative.</title>
        <authorList>
            <person name="Dedysh S.N."/>
            <person name="Beletsky A.V."/>
            <person name="Ivanova A."/>
            <person name="Kulichevskaya I.S."/>
            <person name="Suzina N.E."/>
            <person name="Philippov D.A."/>
            <person name="Rakitin A.L."/>
            <person name="Mardanov A.V."/>
            <person name="Ravin N.V."/>
        </authorList>
    </citation>
    <scope>NUCLEOTIDE SEQUENCE [LARGE SCALE GENOMIC DNA]</scope>
    <source>
        <strain evidence="5 6">M1803</strain>
    </source>
</reference>
<feature type="chain" id="PRO_5034040383" evidence="2">
    <location>
        <begin position="28"/>
        <end position="623"/>
    </location>
</feature>
<dbReference type="PANTHER" id="PTHR14209:SF19">
    <property type="entry name" value="ISOAMYL ACETATE-HYDROLYZING ESTERASE 1 HOMOLOG"/>
    <property type="match status" value="1"/>
</dbReference>
<dbReference type="Gene3D" id="2.60.120.560">
    <property type="entry name" value="Exo-inulinase, domain 1"/>
    <property type="match status" value="1"/>
</dbReference>
<dbReference type="InterPro" id="IPR010496">
    <property type="entry name" value="AL/BT2_dom"/>
</dbReference>
<sequence length="623" mass="67915">MKCLAGIALAFCMMVAVGCTTQQVANAADGPAVDQTFFNGKDLAGWTPTIPEYWSVKDGAIVGQTDKPVPRNEFIWSPVEVKDFYLALDVKLEPNECNAGIQFRSQKHPPFEALGYQADMGKGVWGRLYHESGHKKLFWLDRGENAVKVGEWNRYEILAVGDRIWTAINGTLAVAVRDPQGEKSGYIALQMHAGPAMTVQYKINKLVHNPKVELAGMDEKKLDAALVAPDVDDSKPARPATKPATKPSTKPTTKRAKAAAAGETPGEATAAASAKAQPAGVSKASAVVPVTAPTASKASGPAPIAAKSDPLADVPPQRRFADAPVPIATPVPGYTDGKFDIAPGETIIFAGQTNMVRQQQVGELEAQLAVAFADKKPRFRSMAWEGDTVYQQWRDLNFGGWQAQFDWAGATAVIAWFGQTEALDGKAKLDDFIAAYGKLIDEWSRRTKRIVLVSPMPFEKPAAVGMPDHSRKNSDLKSYAEAIRALATSRGLLFVDLYTPFADRKALSDLSDGRTDYPLTLNGLHLTETGQMVMGGTIATSLQDKQRSSAAMNATRQAIVEKNQLWFDNWRPMNWAFAYGDRQQVPYSKAIGEHPPLKIEYEEFKPLIKTADEKIHELAQSAK</sequence>
<keyword evidence="2" id="KW-0732">Signal</keyword>